<name>A0ABS5NNT8_9BACI</name>
<dbReference type="EMBL" id="JAGYPM010000001">
    <property type="protein sequence ID" value="MBS4189476.1"/>
    <property type="molecule type" value="Genomic_DNA"/>
</dbReference>
<gene>
    <name evidence="1" type="ORF">KHA94_04490</name>
</gene>
<protein>
    <submittedName>
        <fullName evidence="1">Uncharacterized protein</fullName>
    </submittedName>
</protein>
<proteinExistence type="predicted"/>
<organism evidence="1 2">
    <name type="scientific">Cytobacillus citreus</name>
    <dbReference type="NCBI Taxonomy" id="2833586"/>
    <lineage>
        <taxon>Bacteria</taxon>
        <taxon>Bacillati</taxon>
        <taxon>Bacillota</taxon>
        <taxon>Bacilli</taxon>
        <taxon>Bacillales</taxon>
        <taxon>Bacillaceae</taxon>
        <taxon>Cytobacillus</taxon>
    </lineage>
</organism>
<dbReference type="Proteomes" id="UP000681027">
    <property type="component" value="Unassembled WGS sequence"/>
</dbReference>
<evidence type="ECO:0000313" key="1">
    <source>
        <dbReference type="EMBL" id="MBS4189476.1"/>
    </source>
</evidence>
<accession>A0ABS5NNT8</accession>
<sequence>MVINHAGVLGREYLIAYMKLIISAFECSVDQAKDLTFQRLFTLKEDSMGQETYQQFLLAYKELKELVL</sequence>
<keyword evidence="2" id="KW-1185">Reference proteome</keyword>
<comment type="caution">
    <text evidence="1">The sequence shown here is derived from an EMBL/GenBank/DDBJ whole genome shotgun (WGS) entry which is preliminary data.</text>
</comment>
<dbReference type="RefSeq" id="WP_213100908.1">
    <property type="nucleotide sequence ID" value="NZ_JAGYPM010000001.1"/>
</dbReference>
<evidence type="ECO:0000313" key="2">
    <source>
        <dbReference type="Proteomes" id="UP000681027"/>
    </source>
</evidence>
<reference evidence="1 2" key="1">
    <citation type="submission" date="2021-05" db="EMBL/GenBank/DDBJ databases">
        <title>Novel Bacillus species.</title>
        <authorList>
            <person name="Liu G."/>
        </authorList>
    </citation>
    <scope>NUCLEOTIDE SEQUENCE [LARGE SCALE GENOMIC DNA]</scope>
    <source>
        <strain evidence="1 2">FJAT-49705</strain>
    </source>
</reference>